<organism evidence="2">
    <name type="scientific">Anguilla anguilla</name>
    <name type="common">European freshwater eel</name>
    <name type="synonym">Muraena anguilla</name>
    <dbReference type="NCBI Taxonomy" id="7936"/>
    <lineage>
        <taxon>Eukaryota</taxon>
        <taxon>Metazoa</taxon>
        <taxon>Chordata</taxon>
        <taxon>Craniata</taxon>
        <taxon>Vertebrata</taxon>
        <taxon>Euteleostomi</taxon>
        <taxon>Actinopterygii</taxon>
        <taxon>Neopterygii</taxon>
        <taxon>Teleostei</taxon>
        <taxon>Anguilliformes</taxon>
        <taxon>Anguillidae</taxon>
        <taxon>Anguilla</taxon>
    </lineage>
</organism>
<dbReference type="AlphaFoldDB" id="A0A0E9WP29"/>
<evidence type="ECO:0000256" key="1">
    <source>
        <dbReference type="SAM" id="SignalP"/>
    </source>
</evidence>
<accession>A0A0E9WP29</accession>
<reference evidence="2" key="1">
    <citation type="submission" date="2014-11" db="EMBL/GenBank/DDBJ databases">
        <authorList>
            <person name="Amaro Gonzalez C."/>
        </authorList>
    </citation>
    <scope>NUCLEOTIDE SEQUENCE</scope>
</reference>
<feature type="chain" id="PRO_5002434606" evidence="1">
    <location>
        <begin position="20"/>
        <end position="85"/>
    </location>
</feature>
<name>A0A0E9WP29_ANGAN</name>
<protein>
    <submittedName>
        <fullName evidence="2">Uncharacterized protein</fullName>
    </submittedName>
</protein>
<dbReference type="EMBL" id="GBXM01017359">
    <property type="protein sequence ID" value="JAH91218.1"/>
    <property type="molecule type" value="Transcribed_RNA"/>
</dbReference>
<keyword evidence="1" id="KW-0732">Signal</keyword>
<proteinExistence type="predicted"/>
<reference evidence="2" key="2">
    <citation type="journal article" date="2015" name="Fish Shellfish Immunol.">
        <title>Early steps in the European eel (Anguilla anguilla)-Vibrio vulnificus interaction in the gills: Role of the RtxA13 toxin.</title>
        <authorList>
            <person name="Callol A."/>
            <person name="Pajuelo D."/>
            <person name="Ebbesson L."/>
            <person name="Teles M."/>
            <person name="MacKenzie S."/>
            <person name="Amaro C."/>
        </authorList>
    </citation>
    <scope>NUCLEOTIDE SEQUENCE</scope>
</reference>
<evidence type="ECO:0000313" key="2">
    <source>
        <dbReference type="EMBL" id="JAH91218.1"/>
    </source>
</evidence>
<sequence length="85" mass="9266">MDWICKEILIFAIYLSTSAQLAQISTTNVHKGLDGRCRPQAVSVQPVFLTSTPSLSSAKSISAYSSSDLLQEQSNPLMLFILGVF</sequence>
<feature type="signal peptide" evidence="1">
    <location>
        <begin position="1"/>
        <end position="19"/>
    </location>
</feature>